<dbReference type="PANTHER" id="PTHR30055">
    <property type="entry name" value="HTH-TYPE TRANSCRIPTIONAL REGULATOR RUTR"/>
    <property type="match status" value="1"/>
</dbReference>
<comment type="caution">
    <text evidence="4">The sequence shown here is derived from an EMBL/GenBank/DDBJ whole genome shotgun (WGS) entry which is preliminary data.</text>
</comment>
<dbReference type="Proteomes" id="UP000460221">
    <property type="component" value="Unassembled WGS sequence"/>
</dbReference>
<dbReference type="GO" id="GO:0003700">
    <property type="term" value="F:DNA-binding transcription factor activity"/>
    <property type="evidence" value="ECO:0007669"/>
    <property type="project" value="TreeGrafter"/>
</dbReference>
<organism evidence="4 5">
    <name type="scientific">Nakamurella alba</name>
    <dbReference type="NCBI Taxonomy" id="2665158"/>
    <lineage>
        <taxon>Bacteria</taxon>
        <taxon>Bacillati</taxon>
        <taxon>Actinomycetota</taxon>
        <taxon>Actinomycetes</taxon>
        <taxon>Nakamurellales</taxon>
        <taxon>Nakamurellaceae</taxon>
        <taxon>Nakamurella</taxon>
    </lineage>
</organism>
<dbReference type="PROSITE" id="PS50977">
    <property type="entry name" value="HTH_TETR_2"/>
    <property type="match status" value="1"/>
</dbReference>
<feature type="DNA-binding region" description="H-T-H motif" evidence="2">
    <location>
        <begin position="35"/>
        <end position="54"/>
    </location>
</feature>
<name>A0A7K1FIP9_9ACTN</name>
<dbReference type="EMBL" id="WLYK01000001">
    <property type="protein sequence ID" value="MTD12764.1"/>
    <property type="molecule type" value="Genomic_DNA"/>
</dbReference>
<proteinExistence type="predicted"/>
<dbReference type="SUPFAM" id="SSF46689">
    <property type="entry name" value="Homeodomain-like"/>
    <property type="match status" value="1"/>
</dbReference>
<evidence type="ECO:0000313" key="4">
    <source>
        <dbReference type="EMBL" id="MTD12764.1"/>
    </source>
</evidence>
<dbReference type="InterPro" id="IPR036271">
    <property type="entry name" value="Tet_transcr_reg_TetR-rel_C_sf"/>
</dbReference>
<dbReference type="SUPFAM" id="SSF48498">
    <property type="entry name" value="Tetracyclin repressor-like, C-terminal domain"/>
    <property type="match status" value="1"/>
</dbReference>
<dbReference type="InterPro" id="IPR041484">
    <property type="entry name" value="TetR_C_25"/>
</dbReference>
<accession>A0A7K1FIP9</accession>
<sequence length="216" mass="23011">MLNMRSAQDDDLTTRARIRDAAITLFATHGFARTTVRAIAAAAGVSPALVLHHFGSKDGLRAACDAHISDFFAASVDEVAGADLSTLAELMSARPAEPLHGYVRQALVEGGPFARRFFDGLVEQTRRYLVLATERGDVRSAGDDTGRALALVVMSLGTQLLADYLAPPGTPAPAAQVAAADRVALPLVELLTHGLFTDSRLLDGYLAHLHTRQEEP</sequence>
<dbReference type="Gene3D" id="1.10.357.10">
    <property type="entry name" value="Tetracycline Repressor, domain 2"/>
    <property type="match status" value="1"/>
</dbReference>
<dbReference type="PRINTS" id="PR00455">
    <property type="entry name" value="HTHTETR"/>
</dbReference>
<evidence type="ECO:0000259" key="3">
    <source>
        <dbReference type="PROSITE" id="PS50977"/>
    </source>
</evidence>
<dbReference type="Pfam" id="PF00440">
    <property type="entry name" value="TetR_N"/>
    <property type="match status" value="1"/>
</dbReference>
<keyword evidence="1 2" id="KW-0238">DNA-binding</keyword>
<dbReference type="AlphaFoldDB" id="A0A7K1FIP9"/>
<keyword evidence="5" id="KW-1185">Reference proteome</keyword>
<dbReference type="InterPro" id="IPR009057">
    <property type="entry name" value="Homeodomain-like_sf"/>
</dbReference>
<dbReference type="GO" id="GO:0000976">
    <property type="term" value="F:transcription cis-regulatory region binding"/>
    <property type="evidence" value="ECO:0007669"/>
    <property type="project" value="TreeGrafter"/>
</dbReference>
<reference evidence="4 5" key="1">
    <citation type="submission" date="2019-11" db="EMBL/GenBank/DDBJ databases">
        <authorList>
            <person name="Jiang L.-Q."/>
        </authorList>
    </citation>
    <scope>NUCLEOTIDE SEQUENCE [LARGE SCALE GENOMIC DNA]</scope>
    <source>
        <strain evidence="4 5">YIM 132087</strain>
    </source>
</reference>
<gene>
    <name evidence="4" type="ORF">GIS00_02245</name>
</gene>
<dbReference type="InterPro" id="IPR001647">
    <property type="entry name" value="HTH_TetR"/>
</dbReference>
<evidence type="ECO:0000313" key="5">
    <source>
        <dbReference type="Proteomes" id="UP000460221"/>
    </source>
</evidence>
<evidence type="ECO:0000256" key="1">
    <source>
        <dbReference type="ARBA" id="ARBA00023125"/>
    </source>
</evidence>
<protein>
    <submittedName>
        <fullName evidence="4">TetR family transcriptional regulator</fullName>
    </submittedName>
</protein>
<evidence type="ECO:0000256" key="2">
    <source>
        <dbReference type="PROSITE-ProRule" id="PRU00335"/>
    </source>
</evidence>
<dbReference type="Pfam" id="PF17933">
    <property type="entry name" value="TetR_C_25"/>
    <property type="match status" value="1"/>
</dbReference>
<dbReference type="PANTHER" id="PTHR30055:SF235">
    <property type="entry name" value="TRANSCRIPTIONAL REGULATORY PROTEIN"/>
    <property type="match status" value="1"/>
</dbReference>
<dbReference type="InterPro" id="IPR050109">
    <property type="entry name" value="HTH-type_TetR-like_transc_reg"/>
</dbReference>
<feature type="domain" description="HTH tetR-type" evidence="3">
    <location>
        <begin position="12"/>
        <end position="72"/>
    </location>
</feature>